<evidence type="ECO:0000256" key="5">
    <source>
        <dbReference type="SAM" id="MobiDB-lite"/>
    </source>
</evidence>
<dbReference type="HOGENOM" id="CLU_025272_2_1_1"/>
<dbReference type="AlphaFoldDB" id="D8S3M2"/>
<dbReference type="Gene3D" id="2.130.10.10">
    <property type="entry name" value="YVTN repeat-like/Quinoprotein amine dehydrogenase"/>
    <property type="match status" value="1"/>
</dbReference>
<dbReference type="Gramene" id="EFJ21290">
    <property type="protein sequence ID" value="EFJ21290"/>
    <property type="gene ID" value="SELMODRAFT_107569"/>
</dbReference>
<dbReference type="KEGG" id="smo:SELMODRAFT_107569"/>
<feature type="repeat" description="WD" evidence="4">
    <location>
        <begin position="280"/>
        <end position="324"/>
    </location>
</feature>
<dbReference type="Proteomes" id="UP000001514">
    <property type="component" value="Unassembled WGS sequence"/>
</dbReference>
<feature type="compositionally biased region" description="Acidic residues" evidence="5">
    <location>
        <begin position="96"/>
        <end position="109"/>
    </location>
</feature>
<dbReference type="STRING" id="88036.D8S3M2"/>
<dbReference type="InterPro" id="IPR036322">
    <property type="entry name" value="WD40_repeat_dom_sf"/>
</dbReference>
<feature type="domain" description="Histone-binding protein RBBP4-like N-terminal" evidence="6">
    <location>
        <begin position="14"/>
        <end position="81"/>
    </location>
</feature>
<proteinExistence type="inferred from homology"/>
<comment type="similarity">
    <text evidence="1">Belongs to the WD repeat RBAP46/RBAP48/MSI1 family.</text>
</comment>
<dbReference type="PROSITE" id="PS50294">
    <property type="entry name" value="WD_REPEATS_REGION"/>
    <property type="match status" value="3"/>
</dbReference>
<dbReference type="eggNOG" id="KOG0302">
    <property type="taxonomic scope" value="Eukaryota"/>
</dbReference>
<organism evidence="8">
    <name type="scientific">Selaginella moellendorffii</name>
    <name type="common">Spikemoss</name>
    <dbReference type="NCBI Taxonomy" id="88036"/>
    <lineage>
        <taxon>Eukaryota</taxon>
        <taxon>Viridiplantae</taxon>
        <taxon>Streptophyta</taxon>
        <taxon>Embryophyta</taxon>
        <taxon>Tracheophyta</taxon>
        <taxon>Lycopodiopsida</taxon>
        <taxon>Selaginellales</taxon>
        <taxon>Selaginellaceae</taxon>
        <taxon>Selaginella</taxon>
    </lineage>
</organism>
<feature type="repeat" description="WD" evidence="4">
    <location>
        <begin position="328"/>
        <end position="370"/>
    </location>
</feature>
<evidence type="ECO:0000256" key="4">
    <source>
        <dbReference type="PROSITE-ProRule" id="PRU00221"/>
    </source>
</evidence>
<keyword evidence="2 4" id="KW-0853">WD repeat</keyword>
<keyword evidence="8" id="KW-1185">Reference proteome</keyword>
<feature type="repeat" description="WD" evidence="4">
    <location>
        <begin position="237"/>
        <end position="279"/>
    </location>
</feature>
<dbReference type="GO" id="GO:0042254">
    <property type="term" value="P:ribosome biogenesis"/>
    <property type="evidence" value="ECO:0000318"/>
    <property type="project" value="GO_Central"/>
</dbReference>
<name>D8S3M2_SELML</name>
<dbReference type="GO" id="GO:0005730">
    <property type="term" value="C:nucleolus"/>
    <property type="evidence" value="ECO:0000318"/>
    <property type="project" value="GO_Central"/>
</dbReference>
<dbReference type="Pfam" id="PF00400">
    <property type="entry name" value="WD40"/>
    <property type="match status" value="3"/>
</dbReference>
<gene>
    <name evidence="7" type="ORF">SELMODRAFT_107569</name>
</gene>
<dbReference type="SMART" id="SM00320">
    <property type="entry name" value="WD40"/>
    <property type="match status" value="5"/>
</dbReference>
<protein>
    <recommendedName>
        <fullName evidence="6">Histone-binding protein RBBP4-like N-terminal domain-containing protein</fullName>
    </recommendedName>
</protein>
<keyword evidence="3" id="KW-0677">Repeat</keyword>
<accession>D8S3M2</accession>
<dbReference type="InterPro" id="IPR051972">
    <property type="entry name" value="Glutamate-rich_WD_repeat"/>
</dbReference>
<dbReference type="PANTHER" id="PTHR45903:SF1">
    <property type="entry name" value="GLUTAMATE-RICH WD REPEAT-CONTAINING PROTEIN 1"/>
    <property type="match status" value="1"/>
</dbReference>
<dbReference type="SUPFAM" id="SSF50978">
    <property type="entry name" value="WD40 repeat-like"/>
    <property type="match status" value="1"/>
</dbReference>
<dbReference type="InParanoid" id="D8S3M2"/>
<evidence type="ECO:0000256" key="3">
    <source>
        <dbReference type="ARBA" id="ARBA00022737"/>
    </source>
</evidence>
<evidence type="ECO:0000313" key="8">
    <source>
        <dbReference type="Proteomes" id="UP000001514"/>
    </source>
</evidence>
<sequence length="440" mass="48900">SQVWRPGVDTLEKDEELQFDPSTYDCLHAFHLGWPCLSFDIVRDTLGALRHEFPHTMFCVAGTQADASTSNTIAIVKLSNLTGKKRSPNAVPNDESGSESDDSEDEQDQETPTPAPDESSKIPKLEERMVPHQGCVNRIRSMPQQPHIVASWSAEGFVQMWDFSSQLNAVATNNDAGSSKRTSHPPLQICKAHKDEGFAMDWSPMTPGRFLSGDCKGVIHFWEPMPGGRWNVGNAHCLGHSGSVEDLQWSPSEENVFASCSVDKTIGIWDLRSRRKELSVKAHDTDVNVISWNKNKSASCLLASGSDNGLFRVWDLRAFKEDSAVAHFTHHSSYITSIEWSPHEESTLAVASADNQLTIWDVALERDTEEEAQYQMELGQEQAAAPENLPAQLLFVHQASWELLGSGQKDMKEVHWHPQIHGLLVSTAGDGFNVFRPCNL</sequence>
<dbReference type="InterPro" id="IPR001680">
    <property type="entry name" value="WD40_rpt"/>
</dbReference>
<dbReference type="InterPro" id="IPR015943">
    <property type="entry name" value="WD40/YVTN_repeat-like_dom_sf"/>
</dbReference>
<feature type="compositionally biased region" description="Basic and acidic residues" evidence="5">
    <location>
        <begin position="118"/>
        <end position="128"/>
    </location>
</feature>
<evidence type="ECO:0000256" key="1">
    <source>
        <dbReference type="ARBA" id="ARBA00009341"/>
    </source>
</evidence>
<dbReference type="EMBL" id="GL377600">
    <property type="protein sequence ID" value="EFJ21290.1"/>
    <property type="molecule type" value="Genomic_DNA"/>
</dbReference>
<evidence type="ECO:0000313" key="7">
    <source>
        <dbReference type="EMBL" id="EFJ21290.1"/>
    </source>
</evidence>
<feature type="non-terminal residue" evidence="7">
    <location>
        <position position="1"/>
    </location>
</feature>
<dbReference type="Pfam" id="PF12265">
    <property type="entry name" value="CAF1C_H4-bd"/>
    <property type="match status" value="1"/>
</dbReference>
<dbReference type="InterPro" id="IPR022052">
    <property type="entry name" value="Histone-bd_RBBP4-like_N"/>
</dbReference>
<dbReference type="FunCoup" id="D8S3M2">
    <property type="interactions" value="4123"/>
</dbReference>
<evidence type="ECO:0000259" key="6">
    <source>
        <dbReference type="Pfam" id="PF12265"/>
    </source>
</evidence>
<dbReference type="PANTHER" id="PTHR45903">
    <property type="entry name" value="GLUTAMATE-RICH WD REPEAT-CONTAINING PROTEIN 1"/>
    <property type="match status" value="1"/>
</dbReference>
<feature type="region of interest" description="Disordered" evidence="5">
    <location>
        <begin position="84"/>
        <end position="128"/>
    </location>
</feature>
<dbReference type="OMA" id="RHWKPNA"/>
<dbReference type="PROSITE" id="PS50082">
    <property type="entry name" value="WD_REPEATS_2"/>
    <property type="match status" value="3"/>
</dbReference>
<evidence type="ECO:0000256" key="2">
    <source>
        <dbReference type="ARBA" id="ARBA00022574"/>
    </source>
</evidence>
<reference evidence="7 8" key="1">
    <citation type="journal article" date="2011" name="Science">
        <title>The Selaginella genome identifies genetic changes associated with the evolution of vascular plants.</title>
        <authorList>
            <person name="Banks J.A."/>
            <person name="Nishiyama T."/>
            <person name="Hasebe M."/>
            <person name="Bowman J.L."/>
            <person name="Gribskov M."/>
            <person name="dePamphilis C."/>
            <person name="Albert V.A."/>
            <person name="Aono N."/>
            <person name="Aoyama T."/>
            <person name="Ambrose B.A."/>
            <person name="Ashton N.W."/>
            <person name="Axtell M.J."/>
            <person name="Barker E."/>
            <person name="Barker M.S."/>
            <person name="Bennetzen J.L."/>
            <person name="Bonawitz N.D."/>
            <person name="Chapple C."/>
            <person name="Cheng C."/>
            <person name="Correa L.G."/>
            <person name="Dacre M."/>
            <person name="DeBarry J."/>
            <person name="Dreyer I."/>
            <person name="Elias M."/>
            <person name="Engstrom E.M."/>
            <person name="Estelle M."/>
            <person name="Feng L."/>
            <person name="Finet C."/>
            <person name="Floyd S.K."/>
            <person name="Frommer W.B."/>
            <person name="Fujita T."/>
            <person name="Gramzow L."/>
            <person name="Gutensohn M."/>
            <person name="Harholt J."/>
            <person name="Hattori M."/>
            <person name="Heyl A."/>
            <person name="Hirai T."/>
            <person name="Hiwatashi Y."/>
            <person name="Ishikawa M."/>
            <person name="Iwata M."/>
            <person name="Karol K.G."/>
            <person name="Koehler B."/>
            <person name="Kolukisaoglu U."/>
            <person name="Kubo M."/>
            <person name="Kurata T."/>
            <person name="Lalonde S."/>
            <person name="Li K."/>
            <person name="Li Y."/>
            <person name="Litt A."/>
            <person name="Lyons E."/>
            <person name="Manning G."/>
            <person name="Maruyama T."/>
            <person name="Michael T.P."/>
            <person name="Mikami K."/>
            <person name="Miyazaki S."/>
            <person name="Morinaga S."/>
            <person name="Murata T."/>
            <person name="Mueller-Roeber B."/>
            <person name="Nelson D.R."/>
            <person name="Obara M."/>
            <person name="Oguri Y."/>
            <person name="Olmstead R.G."/>
            <person name="Onodera N."/>
            <person name="Petersen B.L."/>
            <person name="Pils B."/>
            <person name="Prigge M."/>
            <person name="Rensing S.A."/>
            <person name="Riano-Pachon D.M."/>
            <person name="Roberts A.W."/>
            <person name="Sato Y."/>
            <person name="Scheller H.V."/>
            <person name="Schulz B."/>
            <person name="Schulz C."/>
            <person name="Shakirov E.V."/>
            <person name="Shibagaki N."/>
            <person name="Shinohara N."/>
            <person name="Shippen D.E."/>
            <person name="Soerensen I."/>
            <person name="Sotooka R."/>
            <person name="Sugimoto N."/>
            <person name="Sugita M."/>
            <person name="Sumikawa N."/>
            <person name="Tanurdzic M."/>
            <person name="Theissen G."/>
            <person name="Ulvskov P."/>
            <person name="Wakazuki S."/>
            <person name="Weng J.K."/>
            <person name="Willats W.W."/>
            <person name="Wipf D."/>
            <person name="Wolf P.G."/>
            <person name="Yang L."/>
            <person name="Zimmer A.D."/>
            <person name="Zhu Q."/>
            <person name="Mitros T."/>
            <person name="Hellsten U."/>
            <person name="Loque D."/>
            <person name="Otillar R."/>
            <person name="Salamov A."/>
            <person name="Schmutz J."/>
            <person name="Shapiro H."/>
            <person name="Lindquist E."/>
            <person name="Lucas S."/>
            <person name="Rokhsar D."/>
            <person name="Grigoriev I.V."/>
        </authorList>
    </citation>
    <scope>NUCLEOTIDE SEQUENCE [LARGE SCALE GENOMIC DNA]</scope>
</reference>